<name>A0A858SVZ2_9RHOB</name>
<evidence type="ECO:0000313" key="1">
    <source>
        <dbReference type="EMBL" id="QJF52450.1"/>
    </source>
</evidence>
<dbReference type="RefSeq" id="WP_169641669.1">
    <property type="nucleotide sequence ID" value="NZ_CP048788.1"/>
</dbReference>
<proteinExistence type="predicted"/>
<dbReference type="AlphaFoldDB" id="A0A858SVZ2"/>
<organism evidence="1 2">
    <name type="scientific">Roseobacter ponti</name>
    <dbReference type="NCBI Taxonomy" id="1891787"/>
    <lineage>
        <taxon>Bacteria</taxon>
        <taxon>Pseudomonadati</taxon>
        <taxon>Pseudomonadota</taxon>
        <taxon>Alphaproteobacteria</taxon>
        <taxon>Rhodobacterales</taxon>
        <taxon>Roseobacteraceae</taxon>
        <taxon>Roseobacter</taxon>
    </lineage>
</organism>
<dbReference type="KEGG" id="rpon:G3256_15370"/>
<dbReference type="Proteomes" id="UP000503308">
    <property type="component" value="Chromosome"/>
</dbReference>
<evidence type="ECO:0000313" key="2">
    <source>
        <dbReference type="Proteomes" id="UP000503308"/>
    </source>
</evidence>
<accession>A0A858SVZ2</accession>
<keyword evidence="2" id="KW-1185">Reference proteome</keyword>
<protein>
    <submittedName>
        <fullName evidence="1">Uncharacterized protein</fullName>
    </submittedName>
</protein>
<sequence>MTSPQRWRRLRDRILRGKTHFLSGNASLLSLHCSKYQMQPFAPGRLTNISGLSLIVRASVFSAAGRPAQALFTMRQKNRHFLNRGRPVIAGNRHSDDSG</sequence>
<reference evidence="1 2" key="1">
    <citation type="submission" date="2020-02" db="EMBL/GenBank/DDBJ databases">
        <title>Genome sequence of Roseobacter ponti.</title>
        <authorList>
            <person name="Hollensteiner J."/>
            <person name="Schneider D."/>
            <person name="Poehlein A."/>
            <person name="Daniel R."/>
        </authorList>
    </citation>
    <scope>NUCLEOTIDE SEQUENCE [LARGE SCALE GENOMIC DNA]</scope>
    <source>
        <strain evidence="1 2">DSM 106830</strain>
    </source>
</reference>
<dbReference type="EMBL" id="CP048788">
    <property type="protein sequence ID" value="QJF52450.1"/>
    <property type="molecule type" value="Genomic_DNA"/>
</dbReference>
<gene>
    <name evidence="1" type="ORF">G3256_15370</name>
</gene>